<dbReference type="AlphaFoldDB" id="A0A3B3TKT5"/>
<name>A0A3B3TKT5_9TELE</name>
<dbReference type="InterPro" id="IPR001229">
    <property type="entry name" value="Jacalin-like_lectin_dom"/>
</dbReference>
<dbReference type="SMART" id="SM00915">
    <property type="entry name" value="Jacalin"/>
    <property type="match status" value="1"/>
</dbReference>
<keyword evidence="2" id="KW-0430">Lectin</keyword>
<accession>A0A3B3TKT5</accession>
<keyword evidence="1" id="KW-0732">Signal</keyword>
<keyword evidence="6" id="KW-1185">Reference proteome</keyword>
<evidence type="ECO:0000256" key="3">
    <source>
        <dbReference type="SAM" id="Phobius"/>
    </source>
</evidence>
<dbReference type="Ensembl" id="ENSPLAT00000015058.1">
    <property type="protein sequence ID" value="ENSPLAP00000001247.1"/>
    <property type="gene ID" value="ENSPLAG00000002256.1"/>
</dbReference>
<feature type="transmembrane region" description="Helical" evidence="3">
    <location>
        <begin position="23"/>
        <end position="46"/>
    </location>
</feature>
<evidence type="ECO:0000259" key="4">
    <source>
        <dbReference type="PROSITE" id="PS51752"/>
    </source>
</evidence>
<keyword evidence="3" id="KW-0812">Transmembrane</keyword>
<dbReference type="SUPFAM" id="SSF51101">
    <property type="entry name" value="Mannose-binding lectins"/>
    <property type="match status" value="1"/>
</dbReference>
<keyword evidence="3" id="KW-0472">Membrane</keyword>
<evidence type="ECO:0000313" key="5">
    <source>
        <dbReference type="Ensembl" id="ENSPLAP00000001247.1"/>
    </source>
</evidence>
<reference evidence="5" key="1">
    <citation type="submission" date="2025-08" db="UniProtKB">
        <authorList>
            <consortium name="Ensembl"/>
        </authorList>
    </citation>
    <scope>IDENTIFICATION</scope>
</reference>
<sequence>MPSVFKLFSCSHFADSSCYFPCFFPAGFFLGFMFFVLLWLPVFLFLNHYSFSKAVGQGGGSSYSIVGDGRITAIRVWEVYNNYIYGFQLCYGVVWTPVVGYVSAKELKLNDDERIIQISGKHSHYIQSLIFVTNKGRSLQVGQPSGHSFNMYPTHPDAELRFLSGWVSGPPTAFQAHWAVVDSDFTDD</sequence>
<dbReference type="Gene3D" id="2.100.10.30">
    <property type="entry name" value="Jacalin-like lectin domain"/>
    <property type="match status" value="1"/>
</dbReference>
<dbReference type="PROSITE" id="PS51752">
    <property type="entry name" value="JACALIN_LECTIN"/>
    <property type="match status" value="1"/>
</dbReference>
<dbReference type="Proteomes" id="UP000261500">
    <property type="component" value="Unplaced"/>
</dbReference>
<proteinExistence type="predicted"/>
<evidence type="ECO:0000256" key="2">
    <source>
        <dbReference type="ARBA" id="ARBA00022734"/>
    </source>
</evidence>
<dbReference type="GO" id="GO:0030246">
    <property type="term" value="F:carbohydrate binding"/>
    <property type="evidence" value="ECO:0007669"/>
    <property type="project" value="UniProtKB-KW"/>
</dbReference>
<dbReference type="InterPro" id="IPR052321">
    <property type="entry name" value="PolyBind_ProtTraffic"/>
</dbReference>
<dbReference type="PANTHER" id="PTHR33589:SF3">
    <property type="entry name" value="ZYMOGEN GRANULE MEMBRANE PROTEIN 16-LIKE"/>
    <property type="match status" value="1"/>
</dbReference>
<evidence type="ECO:0000313" key="6">
    <source>
        <dbReference type="Proteomes" id="UP000261500"/>
    </source>
</evidence>
<dbReference type="GeneTree" id="ENSGT00940000164478"/>
<dbReference type="Pfam" id="PF01419">
    <property type="entry name" value="Jacalin"/>
    <property type="match status" value="1"/>
</dbReference>
<evidence type="ECO:0000256" key="1">
    <source>
        <dbReference type="ARBA" id="ARBA00022729"/>
    </source>
</evidence>
<organism evidence="5 6">
    <name type="scientific">Poecilia latipinna</name>
    <name type="common">sailfin molly</name>
    <dbReference type="NCBI Taxonomy" id="48699"/>
    <lineage>
        <taxon>Eukaryota</taxon>
        <taxon>Metazoa</taxon>
        <taxon>Chordata</taxon>
        <taxon>Craniata</taxon>
        <taxon>Vertebrata</taxon>
        <taxon>Euteleostomi</taxon>
        <taxon>Actinopterygii</taxon>
        <taxon>Neopterygii</taxon>
        <taxon>Teleostei</taxon>
        <taxon>Neoteleostei</taxon>
        <taxon>Acanthomorphata</taxon>
        <taxon>Ovalentaria</taxon>
        <taxon>Atherinomorphae</taxon>
        <taxon>Cyprinodontiformes</taxon>
        <taxon>Poeciliidae</taxon>
        <taxon>Poeciliinae</taxon>
        <taxon>Poecilia</taxon>
    </lineage>
</organism>
<protein>
    <recommendedName>
        <fullName evidence="4">Jacalin-type lectin domain-containing protein</fullName>
    </recommendedName>
</protein>
<feature type="domain" description="Jacalin-type lectin" evidence="4">
    <location>
        <begin position="49"/>
        <end position="180"/>
    </location>
</feature>
<dbReference type="InterPro" id="IPR036404">
    <property type="entry name" value="Jacalin-like_lectin_dom_sf"/>
</dbReference>
<reference evidence="5" key="2">
    <citation type="submission" date="2025-09" db="UniProtKB">
        <authorList>
            <consortium name="Ensembl"/>
        </authorList>
    </citation>
    <scope>IDENTIFICATION</scope>
</reference>
<dbReference type="PANTHER" id="PTHR33589">
    <property type="entry name" value="OS11G0524900 PROTEIN"/>
    <property type="match status" value="1"/>
</dbReference>
<keyword evidence="3" id="KW-1133">Transmembrane helix</keyword>